<proteinExistence type="predicted"/>
<keyword evidence="2" id="KW-0808">Transferase</keyword>
<evidence type="ECO:0000256" key="1">
    <source>
        <dbReference type="ARBA" id="ARBA00022676"/>
    </source>
</evidence>
<accession>A0ABX7Q144</accession>
<organism evidence="3 4">
    <name type="scientific">Geobacter benzoatilyticus</name>
    <dbReference type="NCBI Taxonomy" id="2815309"/>
    <lineage>
        <taxon>Bacteria</taxon>
        <taxon>Pseudomonadati</taxon>
        <taxon>Thermodesulfobacteriota</taxon>
        <taxon>Desulfuromonadia</taxon>
        <taxon>Geobacterales</taxon>
        <taxon>Geobacteraceae</taxon>
        <taxon>Geobacter</taxon>
    </lineage>
</organism>
<dbReference type="PANTHER" id="PTHR30160:SF7">
    <property type="entry name" value="ADP-HEPTOSE--LPS HEPTOSYLTRANSFERASE 2"/>
    <property type="match status" value="1"/>
</dbReference>
<name>A0ABX7Q144_9BACT</name>
<dbReference type="CDD" id="cd03789">
    <property type="entry name" value="GT9_LPS_heptosyltransferase"/>
    <property type="match status" value="1"/>
</dbReference>
<keyword evidence="4" id="KW-1185">Reference proteome</keyword>
<sequence length="362" mass="39063">MTVLQALLKHADRLVGRLIIQLLPPSSHRDVRLPPISVLFIRPGGIGDAVLLIPAVRALRRCFPGVSIDILAERRNAGVFVLCPGISSVRRYDVASEFRAALKSRYDLVIDTEQWHRLSAVAARLIRAGARIGFVTNERRRLFTQAIPYEQDDYEADSFMRLLAPLGCGGGRGEGQFLDVAERDAETAESLLASLKRRVFVTLFPGASIAERCWGGGKFAELATRLQRKEIAVVVVGSAVDSEDAETIERAGALNLAGKTSLAETAAVLARSSLLVSGDSGILHIAVGLGVPTVSLFGPGREKKWAPRGDSHIVINKDLPCSPCTTFGYTPKCPVNARCMADISVDEVESSVLALLATKKIQ</sequence>
<dbReference type="SUPFAM" id="SSF53756">
    <property type="entry name" value="UDP-Glycosyltransferase/glycogen phosphorylase"/>
    <property type="match status" value="1"/>
</dbReference>
<dbReference type="PANTHER" id="PTHR30160">
    <property type="entry name" value="TETRAACYLDISACCHARIDE 4'-KINASE-RELATED"/>
    <property type="match status" value="1"/>
</dbReference>
<keyword evidence="1" id="KW-0328">Glycosyltransferase</keyword>
<gene>
    <name evidence="3" type="ORF">JZM60_12380</name>
</gene>
<dbReference type="Gene3D" id="3.40.50.2000">
    <property type="entry name" value="Glycogen Phosphorylase B"/>
    <property type="match status" value="2"/>
</dbReference>
<evidence type="ECO:0000256" key="2">
    <source>
        <dbReference type="ARBA" id="ARBA00022679"/>
    </source>
</evidence>
<evidence type="ECO:0000313" key="4">
    <source>
        <dbReference type="Proteomes" id="UP000663651"/>
    </source>
</evidence>
<reference evidence="3 4" key="1">
    <citation type="submission" date="2021-03" db="EMBL/GenBank/DDBJ databases">
        <title>Geobacter metallireducens gen. nov. sp. nov., a microorganism capable of coupling the complete oxidation of organic compounds to the reduction of iron and other metals.</title>
        <authorList>
            <person name="Li Y."/>
        </authorList>
    </citation>
    <scope>NUCLEOTIDE SEQUENCE [LARGE SCALE GENOMIC DNA]</scope>
    <source>
        <strain evidence="3 4">Jerry-YX</strain>
    </source>
</reference>
<dbReference type="InterPro" id="IPR002201">
    <property type="entry name" value="Glyco_trans_9"/>
</dbReference>
<dbReference type="InterPro" id="IPR051199">
    <property type="entry name" value="LPS_LOS_Heptosyltrfase"/>
</dbReference>
<evidence type="ECO:0000313" key="3">
    <source>
        <dbReference type="EMBL" id="QSV44942.1"/>
    </source>
</evidence>
<dbReference type="Pfam" id="PF01075">
    <property type="entry name" value="Glyco_transf_9"/>
    <property type="match status" value="1"/>
</dbReference>
<protein>
    <submittedName>
        <fullName evidence="3">Glycosyltransferase family 9 protein</fullName>
    </submittedName>
</protein>
<dbReference type="Proteomes" id="UP000663651">
    <property type="component" value="Chromosome"/>
</dbReference>
<dbReference type="EMBL" id="CP071382">
    <property type="protein sequence ID" value="QSV44942.1"/>
    <property type="molecule type" value="Genomic_DNA"/>
</dbReference>
<dbReference type="RefSeq" id="WP_207162756.1">
    <property type="nucleotide sequence ID" value="NZ_CP071382.1"/>
</dbReference>